<dbReference type="Proteomes" id="UP000694520">
    <property type="component" value="Chromosome 10"/>
</dbReference>
<dbReference type="PROSITE" id="PS50915">
    <property type="entry name" value="CRYSTALLIN_BETA_GAMMA"/>
    <property type="match status" value="7"/>
</dbReference>
<feature type="domain" description="Beta/gamma crystallin 'Greek key'" evidence="6">
    <location>
        <begin position="1615"/>
        <end position="1667"/>
    </location>
</feature>
<dbReference type="CDD" id="cd23464">
    <property type="entry name" value="beta-trefoil_Ricin_CRYBG1"/>
    <property type="match status" value="1"/>
</dbReference>
<dbReference type="Gene3D" id="2.60.20.10">
    <property type="entry name" value="Crystallins"/>
    <property type="match status" value="5"/>
</dbReference>
<name>A0A8B9WKX2_BOSMU</name>
<dbReference type="GO" id="GO:0005212">
    <property type="term" value="F:structural constituent of eye lens"/>
    <property type="evidence" value="ECO:0007669"/>
    <property type="project" value="UniProtKB-KW"/>
</dbReference>
<feature type="domain" description="Beta/gamma crystallin 'Greek key'" evidence="6">
    <location>
        <begin position="1561"/>
        <end position="1603"/>
    </location>
</feature>
<accession>A0A8B9WKX2</accession>
<feature type="compositionally biased region" description="Basic and acidic residues" evidence="5">
    <location>
        <begin position="188"/>
        <end position="198"/>
    </location>
</feature>
<protein>
    <submittedName>
        <fullName evidence="7">Crystallin beta-gamma domain containing 1</fullName>
    </submittedName>
</protein>
<dbReference type="InterPro" id="IPR050252">
    <property type="entry name" value="Beta/Gamma-Crystallin"/>
</dbReference>
<feature type="compositionally biased region" description="Polar residues" evidence="5">
    <location>
        <begin position="135"/>
        <end position="158"/>
    </location>
</feature>
<feature type="compositionally biased region" description="Basic and acidic residues" evidence="5">
    <location>
        <begin position="555"/>
        <end position="569"/>
    </location>
</feature>
<dbReference type="InterPro" id="IPR035992">
    <property type="entry name" value="Ricin_B-like_lectins"/>
</dbReference>
<evidence type="ECO:0000313" key="8">
    <source>
        <dbReference type="Proteomes" id="UP000694520"/>
    </source>
</evidence>
<feature type="compositionally biased region" description="Basic and acidic residues" evidence="5">
    <location>
        <begin position="535"/>
        <end position="545"/>
    </location>
</feature>
<dbReference type="InterPro" id="IPR011024">
    <property type="entry name" value="G_crystallin-like"/>
</dbReference>
<keyword evidence="3" id="KW-0273">Eye lens protein</keyword>
<feature type="region of interest" description="Disordered" evidence="5">
    <location>
        <begin position="1"/>
        <end position="42"/>
    </location>
</feature>
<proteinExistence type="inferred from homology"/>
<feature type="compositionally biased region" description="Basic and acidic residues" evidence="5">
    <location>
        <begin position="592"/>
        <end position="605"/>
    </location>
</feature>
<feature type="compositionally biased region" description="Basic residues" evidence="5">
    <location>
        <begin position="412"/>
        <end position="423"/>
    </location>
</feature>
<evidence type="ECO:0000256" key="5">
    <source>
        <dbReference type="SAM" id="MobiDB-lite"/>
    </source>
</evidence>
<feature type="compositionally biased region" description="Low complexity" evidence="5">
    <location>
        <begin position="646"/>
        <end position="656"/>
    </location>
</feature>
<dbReference type="InterPro" id="IPR001064">
    <property type="entry name" value="Beta/gamma_crystallin"/>
</dbReference>
<dbReference type="SUPFAM" id="SSF49695">
    <property type="entry name" value="gamma-Crystallin-like"/>
    <property type="match status" value="3"/>
</dbReference>
<feature type="region of interest" description="Disordered" evidence="5">
    <location>
        <begin position="1016"/>
        <end position="1091"/>
    </location>
</feature>
<dbReference type="SMART" id="SM00458">
    <property type="entry name" value="RICIN"/>
    <property type="match status" value="1"/>
</dbReference>
<dbReference type="SMART" id="SM00247">
    <property type="entry name" value="XTALbg"/>
    <property type="match status" value="5"/>
</dbReference>
<evidence type="ECO:0000256" key="1">
    <source>
        <dbReference type="ARBA" id="ARBA00003689"/>
    </source>
</evidence>
<feature type="region of interest" description="Disordered" evidence="5">
    <location>
        <begin position="1260"/>
        <end position="1293"/>
    </location>
</feature>
<reference evidence="7" key="3">
    <citation type="submission" date="2025-09" db="UniProtKB">
        <authorList>
            <consortium name="Ensembl"/>
        </authorList>
    </citation>
    <scope>IDENTIFICATION</scope>
</reference>
<keyword evidence="4" id="KW-0677">Repeat</keyword>
<reference evidence="7" key="2">
    <citation type="submission" date="2025-08" db="UniProtKB">
        <authorList>
            <consortium name="Ensembl"/>
        </authorList>
    </citation>
    <scope>IDENTIFICATION</scope>
</reference>
<dbReference type="Gene3D" id="2.80.10.50">
    <property type="match status" value="1"/>
</dbReference>
<dbReference type="SUPFAM" id="SSF50370">
    <property type="entry name" value="Ricin B-like lectins"/>
    <property type="match status" value="1"/>
</dbReference>
<dbReference type="PANTHER" id="PTHR11818:SF2">
    <property type="entry name" value="BETA_GAMMA CRYSTALLIN DOMAIN-CONTAINING PROTEIN 1"/>
    <property type="match status" value="1"/>
</dbReference>
<feature type="domain" description="Beta/gamma crystallin 'Greek key'" evidence="6">
    <location>
        <begin position="1759"/>
        <end position="1802"/>
    </location>
</feature>
<feature type="region of interest" description="Disordered" evidence="5">
    <location>
        <begin position="1192"/>
        <end position="1223"/>
    </location>
</feature>
<comment type="function">
    <text evidence="1">Crystallins are the dominant structural components of the vertebrate eye lens.</text>
</comment>
<feature type="domain" description="Beta/gamma crystallin 'Greek key'" evidence="6">
    <location>
        <begin position="1849"/>
        <end position="1890"/>
    </location>
</feature>
<feature type="region of interest" description="Disordered" evidence="5">
    <location>
        <begin position="91"/>
        <end position="371"/>
    </location>
</feature>
<feature type="domain" description="Beta/gamma crystallin 'Greek key'" evidence="6">
    <location>
        <begin position="1668"/>
        <end position="1710"/>
    </location>
</feature>
<feature type="compositionally biased region" description="Basic and acidic residues" evidence="5">
    <location>
        <begin position="1198"/>
        <end position="1216"/>
    </location>
</feature>
<evidence type="ECO:0000259" key="6">
    <source>
        <dbReference type="PROSITE" id="PS50915"/>
    </source>
</evidence>
<feature type="compositionally biased region" description="Pro residues" evidence="5">
    <location>
        <begin position="826"/>
        <end position="835"/>
    </location>
</feature>
<dbReference type="PANTHER" id="PTHR11818">
    <property type="entry name" value="BETA/GAMMA CRYSTALLIN"/>
    <property type="match status" value="1"/>
</dbReference>
<feature type="compositionally biased region" description="Low complexity" evidence="5">
    <location>
        <begin position="1081"/>
        <end position="1091"/>
    </location>
</feature>
<dbReference type="PRINTS" id="PR01367">
    <property type="entry name" value="BGCRYSTALLIN"/>
</dbReference>
<evidence type="ECO:0000313" key="7">
    <source>
        <dbReference type="Ensembl" id="ENSBGRP00000009191.1"/>
    </source>
</evidence>
<feature type="compositionally biased region" description="Polar residues" evidence="5">
    <location>
        <begin position="1260"/>
        <end position="1272"/>
    </location>
</feature>
<evidence type="ECO:0000256" key="4">
    <source>
        <dbReference type="ARBA" id="ARBA00022737"/>
    </source>
</evidence>
<dbReference type="Pfam" id="PF00652">
    <property type="entry name" value="Ricin_B_lectin"/>
    <property type="match status" value="1"/>
</dbReference>
<comment type="similarity">
    <text evidence="2">Belongs to the beta/gamma-crystallin family.</text>
</comment>
<organism evidence="7 8">
    <name type="scientific">Bos mutus grunniens</name>
    <name type="common">Wild yak</name>
    <name type="synonym">Bos grunniens</name>
    <dbReference type="NCBI Taxonomy" id="30521"/>
    <lineage>
        <taxon>Eukaryota</taxon>
        <taxon>Metazoa</taxon>
        <taxon>Chordata</taxon>
        <taxon>Craniata</taxon>
        <taxon>Vertebrata</taxon>
        <taxon>Euteleostomi</taxon>
        <taxon>Mammalia</taxon>
        <taxon>Eutheria</taxon>
        <taxon>Laurasiatheria</taxon>
        <taxon>Artiodactyla</taxon>
        <taxon>Ruminantia</taxon>
        <taxon>Pecora</taxon>
        <taxon>Bovidae</taxon>
        <taxon>Bovinae</taxon>
        <taxon>Bos</taxon>
    </lineage>
</organism>
<feature type="compositionally biased region" description="Polar residues" evidence="5">
    <location>
        <begin position="1061"/>
        <end position="1079"/>
    </location>
</feature>
<evidence type="ECO:0000256" key="2">
    <source>
        <dbReference type="ARBA" id="ARBA00009646"/>
    </source>
</evidence>
<feature type="compositionally biased region" description="Polar residues" evidence="5">
    <location>
        <begin position="836"/>
        <end position="852"/>
    </location>
</feature>
<evidence type="ECO:0000256" key="3">
    <source>
        <dbReference type="ARBA" id="ARBA00022613"/>
    </source>
</evidence>
<dbReference type="Pfam" id="PF00030">
    <property type="entry name" value="Crystall"/>
    <property type="match status" value="5"/>
</dbReference>
<feature type="region of interest" description="Disordered" evidence="5">
    <location>
        <begin position="785"/>
        <end position="932"/>
    </location>
</feature>
<feature type="domain" description="Beta/gamma crystallin 'Greek key'" evidence="6">
    <location>
        <begin position="1458"/>
        <end position="1514"/>
    </location>
</feature>
<feature type="region of interest" description="Disordered" evidence="5">
    <location>
        <begin position="729"/>
        <end position="773"/>
    </location>
</feature>
<feature type="compositionally biased region" description="Polar residues" evidence="5">
    <location>
        <begin position="249"/>
        <end position="263"/>
    </location>
</feature>
<keyword evidence="8" id="KW-1185">Reference proteome</keyword>
<feature type="region of interest" description="Disordered" evidence="5">
    <location>
        <begin position="384"/>
        <end position="672"/>
    </location>
</feature>
<reference evidence="7" key="1">
    <citation type="submission" date="2019-05" db="EMBL/GenBank/DDBJ databases">
        <authorList>
            <person name="Zhang S."/>
            <person name="Liu J."/>
        </authorList>
    </citation>
    <scope>NUCLEOTIDE SEQUENCE [LARGE SCALE GENOMIC DNA]</scope>
</reference>
<feature type="compositionally biased region" description="Polar residues" evidence="5">
    <location>
        <begin position="167"/>
        <end position="176"/>
    </location>
</feature>
<dbReference type="Ensembl" id="ENSBGRT00000010568.1">
    <property type="protein sequence ID" value="ENSBGRP00000009191.1"/>
    <property type="gene ID" value="ENSBGRG00000005685.1"/>
</dbReference>
<sequence>MPLSLPPQGDHGESSPSRPPKKHTSFHIWRSKKKQQPPRSDCRVFIPHPPLEPLREARALEVVDGAHVAGEYEEFTLHCGESQFFHTTCEMPGALPTESGIFKKSRAQPPEENKRKPVLGKLGTLFTAGRRRNSRNGLESPTSSYTKPGSPKEVTSSRLPERETEKSQPLSGQPTPTDACEEGSPQEKCQEPEGEHPEGCVQAAPPDAKRSPGRGSHAAAAVQQGRESDSPQLEPLEAEGETFPDATATAKQLHSSLENSSKPENAEALIRSPGEDASPGAGREQEPTQGSRGVPGSPAGEHPADGAPRLCAHGGSPEPQGGLSQAPEDSSAPPGDPLAEGAENRAGSAPVNVKAEPPGQDCRPRERAHPAKVLTLDIYLSKTEAAQVDEPVVISPGAGDCGDCDDMEKRSSGRRSGRRRRSQRSTDSPGADPPLPDCEPRDDTVFEDEVAPDAAAKNGCAEKKVKSPPQAAPNGGVASAAGLESKSSPSPKGQLRGEPERSKQPPPASSPTKRRGRSRVPEAVPTSPAGGPRPTAKDSPLKRAPDPVPSPAAKESGEEAARVIPRELTVKSSSLLPEIKPEHKRGPLPHLLDGRGDGGRSRDLGRSAGGSDAFEGLKPRNHFGVGRSTVTTKVTLPARPKHVELNLKNSKNLDSLGSEHNPFSQPVHKGNTATKISLFENKRANSSPRHTDIRGLKNTPASNKTFVERAKLNLAKKAKEMELPEKKVMPNSHQNGVPGKPSSAEAKVTLPEEETPVSQLSQGDKVDVQTDAGCPSEPVVAALTPVKDQEILGENDSKAANSKRLELENMTNMAENTPAILDTKDPPPTAIPNPQPGFSDSQPPAESSNGPSLSLAAPIPADDTKDTCAQAPVSSSLCTDLRESESHNGCTLPVSHQNNETMPPSKLAGGREGGGETSPPLSPEHSPQAVGDECPSKVLVQVRSFVLPVESMEGVCSQIITESSEVREAQLPSCHNNELQVVSVASGAPQKEEVQGNKGTSPKHIHCKEEHIVKSGAQVMPPESEATLPVQAQSEDNEKPLKAESTATSLPDNRSHLETPQRPSQSAVNGQGSPASLLNISAGSDDSVFDSSSDMEKFTEIIKKMDSTVCMPQKKKKTRLPNSPAPHFAMPPIHEDNLEKVFDPNVFTFGLGKKKEGQLEMSPALHLMQNLDTKSKLRPKRSSTEQSVLFKSLQTHTNGKDEPLAAPEVNDKENKDVQNGGVKRSRLEKSALFSSLLSSLPQDKIFSPSVTSVNTMTTSFGTAHSSSLSRPSVLQPVAESAPPCSTEKEQPSLPASNLKVFNFNSSDTSHSGLKSLSPMEKCPQKEETKKDLDLQSNLPMSETKFSEFSKLKTNGDTSNHTESVLKSNLLSYGSSDTDFTGLFKASRFDPSISFSGMALSDTTTIRGSVQNKINPRPGKVVIYSEPDVSEACIEVFSDVEDCSAWSLSPVILVKVVRGCWILYEKPNFEGHSIPLEEGELELSGLWGIEDILERNEDEAVSTKPMVIGSIRLVVQDYRVSQIDLFTEPEGLGLLNSYFDDTEEMQGFGIMQKTCSIKVHWGIWLIYEEPGFQGVPFILEPGEYPDLSFWDTEEAYIGSMRPLKMGGRKVEFPTDPKVVIYEKPFFEGKCMELETEMGRFIMEGGETEETTGDEHLSFVSVGSMKVLRGIWVAYENPDFTGEQYILDKGFYTSFEDWGGKNCKISSVQPICLDSFTGPRRRNQIHLFSEPHFQGCSQCFGETTSQIDDSFSTKSCRVLGGSWVAYDGENFSGNQYVLEEGHYPSLSAMGCHPGATFKSLRFIDVEFSEPTIILFEREDFKGKKIEFNTEIVNLRSLGFNTHIRSVQVIGGIWVTYEYGNYRGRQFLLSPAEVPKWYEFSGCHQIGSLRPFVQKRIYFRLRNKATGLFMSTNGNLEDLKLLRIQVMEDVGADDQIWIYQEGCIKCRIAEDCCLTISGSLVTSGSKLGLALEQNADSQFWSMKPDGRIYSKLKPNLVLDIKGGTQYDQNHLILNTVSKEKLTQVWEAMVL</sequence>
<feature type="compositionally biased region" description="Basic residues" evidence="5">
    <location>
        <begin position="19"/>
        <end position="36"/>
    </location>
</feature>
<feature type="domain" description="Beta/gamma crystallin 'Greek key'" evidence="6">
    <location>
        <begin position="1808"/>
        <end position="1848"/>
    </location>
</feature>
<gene>
    <name evidence="7" type="primary">CRYBG1</name>
</gene>
<dbReference type="InterPro" id="IPR000772">
    <property type="entry name" value="Ricin_B_lectin"/>
</dbReference>
<dbReference type="GeneTree" id="ENSGT00940000155695"/>
<dbReference type="PROSITE" id="PS50231">
    <property type="entry name" value="RICIN_B_LECTIN"/>
    <property type="match status" value="1"/>
</dbReference>